<dbReference type="Pfam" id="PF17131">
    <property type="entry name" value="LolA_like"/>
    <property type="match status" value="1"/>
</dbReference>
<proteinExistence type="predicted"/>
<dbReference type="SUPFAM" id="SSF89392">
    <property type="entry name" value="Prokaryotic lipoproteins and lipoprotein localization factors"/>
    <property type="match status" value="1"/>
</dbReference>
<feature type="domain" description="DUF4367" evidence="1">
    <location>
        <begin position="255"/>
        <end position="365"/>
    </location>
</feature>
<dbReference type="InterPro" id="IPR025377">
    <property type="entry name" value="DUF4367"/>
</dbReference>
<dbReference type="Pfam" id="PF14285">
    <property type="entry name" value="DUF4367"/>
    <property type="match status" value="1"/>
</dbReference>
<evidence type="ECO:0000313" key="4">
    <source>
        <dbReference type="Proteomes" id="UP000035331"/>
    </source>
</evidence>
<dbReference type="Proteomes" id="UP000035331">
    <property type="component" value="Chromosome"/>
</dbReference>
<dbReference type="PANTHER" id="PTHR37507">
    <property type="entry name" value="SPORULATION PROTEIN YDCC"/>
    <property type="match status" value="1"/>
</dbReference>
<dbReference type="AlphaFoldDB" id="A0A0G3C8M0"/>
<organism evidence="3 4">
    <name type="scientific">Methanosarcina barkeri CM1</name>
    <dbReference type="NCBI Taxonomy" id="796385"/>
    <lineage>
        <taxon>Archaea</taxon>
        <taxon>Methanobacteriati</taxon>
        <taxon>Methanobacteriota</taxon>
        <taxon>Stenosarchaea group</taxon>
        <taxon>Methanomicrobia</taxon>
        <taxon>Methanosarcinales</taxon>
        <taxon>Methanosarcinaceae</taxon>
        <taxon>Methanosarcina</taxon>
    </lineage>
</organism>
<evidence type="ECO:0000313" key="3">
    <source>
        <dbReference type="EMBL" id="AKJ38336.1"/>
    </source>
</evidence>
<dbReference type="CDD" id="cd16329">
    <property type="entry name" value="LolA_like"/>
    <property type="match status" value="1"/>
</dbReference>
<feature type="domain" description="Uncharacterized protein TP-0789" evidence="2">
    <location>
        <begin position="85"/>
        <end position="209"/>
    </location>
</feature>
<gene>
    <name evidence="3" type="ORF">MCM1_1282</name>
</gene>
<sequence length="369" mass="41827">MSNMTTMKKFSSIFVLTFIVVALFASGCAEKDLSAEQIASQMMDKENNTRDYSYTMHMTSYFGGETKESESKTMFKKPNMIKSIVTEPGKENQTVSVSDGNILWSYTPDTNTVTKIKISKTSELTKNDYTNIIDDFLNDTNVTVLGVENVDGRKTYLLETTPKENDGDYELIYKTKIWVDQETWMPLRYETYNGDGNRTMKLEIQDLQVNTGLPDSEFKFEVPEGAKIVDLGEIKPPEKLSLEEARKEASFKILTPEYLTEGYEFNNSMVYNNSQFSPENQSFETVEITYTKDEAFISLAETVSTNQSSDSTIMDRGEDIQINGIDGKYLSMGKTKLLMWKLGEVNLSLCSSLEKDEMLKIAESISEKA</sequence>
<dbReference type="Gene3D" id="2.50.20.10">
    <property type="entry name" value="Lipoprotein localisation LolA/LolB/LppX"/>
    <property type="match status" value="1"/>
</dbReference>
<dbReference type="InterPro" id="IPR052944">
    <property type="entry name" value="Sporulation_related"/>
</dbReference>
<name>A0A0G3C8M0_METBA</name>
<dbReference type="InterPro" id="IPR029046">
    <property type="entry name" value="LolA/LolB/LppX"/>
</dbReference>
<reference evidence="4" key="1">
    <citation type="submission" date="2014-06" db="EMBL/GenBank/DDBJ databases">
        <title>The complete genome sequence of Methanosarcina barkeri CM1.</title>
        <authorList>
            <consortium name="Pastoral Greenhouse Gas Research Consortium"/>
            <person name="Lambie S.C."/>
            <person name="Leahy S.C."/>
            <person name="Kelly W.J."/>
            <person name="Li D."/>
            <person name="Reilly K."/>
            <person name="Attwood G.T."/>
            <person name="Altermann E."/>
        </authorList>
    </citation>
    <scope>NUCLEOTIDE SEQUENCE [LARGE SCALE GENOMIC DNA]</scope>
    <source>
        <strain evidence="4">CM1</strain>
    </source>
</reference>
<protein>
    <submittedName>
        <fullName evidence="3">Uncharacterized protein</fullName>
    </submittedName>
</protein>
<dbReference type="InterPro" id="IPR033399">
    <property type="entry name" value="TP_0789-like"/>
</dbReference>
<dbReference type="PANTHER" id="PTHR37507:SF2">
    <property type="entry name" value="SPORULATION PROTEIN YDCC"/>
    <property type="match status" value="1"/>
</dbReference>
<dbReference type="EMBL" id="CP008746">
    <property type="protein sequence ID" value="AKJ38336.1"/>
    <property type="molecule type" value="Genomic_DNA"/>
</dbReference>
<dbReference type="PATRIC" id="fig|796385.3.peg.1611"/>
<evidence type="ECO:0000259" key="1">
    <source>
        <dbReference type="Pfam" id="PF14285"/>
    </source>
</evidence>
<evidence type="ECO:0000259" key="2">
    <source>
        <dbReference type="Pfam" id="PF17131"/>
    </source>
</evidence>
<reference evidence="3 4" key="2">
    <citation type="journal article" date="2015" name="Stand. Genomic Sci.">
        <title>The complete genome sequence of the rumen methanogen Methanosarcina barkeri CM1.</title>
        <authorList>
            <person name="Lambie S.C."/>
            <person name="Kelly W.J."/>
            <person name="Leahy S.C."/>
            <person name="Li D."/>
            <person name="Reilly K."/>
            <person name="McAllister T.A."/>
            <person name="Valle E.R."/>
            <person name="Attwood G.T."/>
            <person name="Altermann E."/>
        </authorList>
    </citation>
    <scope>NUCLEOTIDE SEQUENCE [LARGE SCALE GENOMIC DNA]</scope>
    <source>
        <strain evidence="3 4">CM1</strain>
    </source>
</reference>
<accession>A0A0G3C8M0</accession>